<dbReference type="Proteomes" id="UP000298327">
    <property type="component" value="Unassembled WGS sequence"/>
</dbReference>
<reference evidence="1 2" key="1">
    <citation type="submission" date="2019-02" db="EMBL/GenBank/DDBJ databases">
        <title>Genome sequencing of the rare red list fungi Dentipellis fragilis.</title>
        <authorList>
            <person name="Buettner E."/>
            <person name="Kellner H."/>
        </authorList>
    </citation>
    <scope>NUCLEOTIDE SEQUENCE [LARGE SCALE GENOMIC DNA]</scope>
    <source>
        <strain evidence="1 2">DSM 105465</strain>
    </source>
</reference>
<protein>
    <submittedName>
        <fullName evidence="1">Uncharacterized protein</fullName>
    </submittedName>
</protein>
<gene>
    <name evidence="1" type="ORF">EVG20_g7180</name>
</gene>
<name>A0A4Y9YFZ4_9AGAM</name>
<dbReference type="EMBL" id="SEOQ01000526">
    <property type="protein sequence ID" value="TFY61122.1"/>
    <property type="molecule type" value="Genomic_DNA"/>
</dbReference>
<accession>A0A4Y9YFZ4</accession>
<sequence length="225" mass="26205">MDWLSNGGPTSSDSDYAHNNISQLRSPKFRLSSDTMSDTPVLTMNRFLVCPFSAEFELESEGNSIPDPDFGFKLTAQSLLQWRATRRRDREPLLIPPPELHVSRERPADTLPRLLFGFPLRWQHVIDYAKRRKLKLLDETKSDPVYRKSHAALVAIADLDRRCGADLRYEFPRLDDYDFMVSLYTNITLDEDELEPQGEKQVIEFIQRELRLSGPQKWYWDPASK</sequence>
<keyword evidence="2" id="KW-1185">Reference proteome</keyword>
<proteinExistence type="predicted"/>
<dbReference type="OrthoDB" id="2729416at2759"/>
<evidence type="ECO:0000313" key="1">
    <source>
        <dbReference type="EMBL" id="TFY61122.1"/>
    </source>
</evidence>
<comment type="caution">
    <text evidence="1">The sequence shown here is derived from an EMBL/GenBank/DDBJ whole genome shotgun (WGS) entry which is preliminary data.</text>
</comment>
<dbReference type="AlphaFoldDB" id="A0A4Y9YFZ4"/>
<organism evidence="1 2">
    <name type="scientific">Dentipellis fragilis</name>
    <dbReference type="NCBI Taxonomy" id="205917"/>
    <lineage>
        <taxon>Eukaryota</taxon>
        <taxon>Fungi</taxon>
        <taxon>Dikarya</taxon>
        <taxon>Basidiomycota</taxon>
        <taxon>Agaricomycotina</taxon>
        <taxon>Agaricomycetes</taxon>
        <taxon>Russulales</taxon>
        <taxon>Hericiaceae</taxon>
        <taxon>Dentipellis</taxon>
    </lineage>
</organism>
<evidence type="ECO:0000313" key="2">
    <source>
        <dbReference type="Proteomes" id="UP000298327"/>
    </source>
</evidence>